<proteinExistence type="predicted"/>
<organism evidence="1 2">
    <name type="scientific">Smallanthus sonchifolius</name>
    <dbReference type="NCBI Taxonomy" id="185202"/>
    <lineage>
        <taxon>Eukaryota</taxon>
        <taxon>Viridiplantae</taxon>
        <taxon>Streptophyta</taxon>
        <taxon>Embryophyta</taxon>
        <taxon>Tracheophyta</taxon>
        <taxon>Spermatophyta</taxon>
        <taxon>Magnoliopsida</taxon>
        <taxon>eudicotyledons</taxon>
        <taxon>Gunneridae</taxon>
        <taxon>Pentapetalae</taxon>
        <taxon>asterids</taxon>
        <taxon>campanulids</taxon>
        <taxon>Asterales</taxon>
        <taxon>Asteraceae</taxon>
        <taxon>Asteroideae</taxon>
        <taxon>Heliantheae alliance</taxon>
        <taxon>Millerieae</taxon>
        <taxon>Smallanthus</taxon>
    </lineage>
</organism>
<sequence>MEDEVVSPAMVIQTCSVAWVSDFVEQEESSIMDSQEKESSKWTNEKHSLYLQSIEASFVDQLYNPLDMLSCQTRNTSCSDAISTWKNHPDTCIPSGQFKVLRRGCWSKKSFKGKNSHLKDADRPHVSPANPWIQHFKNGSHKRLGSTATSLQYPVPDSQLDQEPGCTITEVMDQNFVEDTSCSRKRVRASKISHSSNYQVVPHFTSAATEIPGSYVSPKK</sequence>
<dbReference type="EMBL" id="CM042032">
    <property type="protein sequence ID" value="KAI3777408.1"/>
    <property type="molecule type" value="Genomic_DNA"/>
</dbReference>
<accession>A0ACB9G2Y5</accession>
<gene>
    <name evidence="1" type="ORF">L1987_47208</name>
</gene>
<name>A0ACB9G2Y5_9ASTR</name>
<reference evidence="1 2" key="2">
    <citation type="journal article" date="2022" name="Mol. Ecol. Resour.">
        <title>The genomes of chicory, endive, great burdock and yacon provide insights into Asteraceae paleo-polyploidization history and plant inulin production.</title>
        <authorList>
            <person name="Fan W."/>
            <person name="Wang S."/>
            <person name="Wang H."/>
            <person name="Wang A."/>
            <person name="Jiang F."/>
            <person name="Liu H."/>
            <person name="Zhao H."/>
            <person name="Xu D."/>
            <person name="Zhang Y."/>
        </authorList>
    </citation>
    <scope>NUCLEOTIDE SEQUENCE [LARGE SCALE GENOMIC DNA]</scope>
    <source>
        <strain evidence="2">cv. Yunnan</strain>
        <tissue evidence="1">Leaves</tissue>
    </source>
</reference>
<dbReference type="Proteomes" id="UP001056120">
    <property type="component" value="Linkage Group LG15"/>
</dbReference>
<evidence type="ECO:0000313" key="1">
    <source>
        <dbReference type="EMBL" id="KAI3777408.1"/>
    </source>
</evidence>
<protein>
    <submittedName>
        <fullName evidence="1">Uncharacterized protein</fullName>
    </submittedName>
</protein>
<reference evidence="2" key="1">
    <citation type="journal article" date="2022" name="Mol. Ecol. Resour.">
        <title>The genomes of chicory, endive, great burdock and yacon provide insights into Asteraceae palaeo-polyploidization history and plant inulin production.</title>
        <authorList>
            <person name="Fan W."/>
            <person name="Wang S."/>
            <person name="Wang H."/>
            <person name="Wang A."/>
            <person name="Jiang F."/>
            <person name="Liu H."/>
            <person name="Zhao H."/>
            <person name="Xu D."/>
            <person name="Zhang Y."/>
        </authorList>
    </citation>
    <scope>NUCLEOTIDE SEQUENCE [LARGE SCALE GENOMIC DNA]</scope>
    <source>
        <strain evidence="2">cv. Yunnan</strain>
    </source>
</reference>
<comment type="caution">
    <text evidence="1">The sequence shown here is derived from an EMBL/GenBank/DDBJ whole genome shotgun (WGS) entry which is preliminary data.</text>
</comment>
<keyword evidence="2" id="KW-1185">Reference proteome</keyword>
<evidence type="ECO:0000313" key="2">
    <source>
        <dbReference type="Proteomes" id="UP001056120"/>
    </source>
</evidence>